<keyword evidence="2" id="KW-1185">Reference proteome</keyword>
<gene>
    <name evidence="1" type="ORF">EU557_22010</name>
</gene>
<evidence type="ECO:0000313" key="2">
    <source>
        <dbReference type="Proteomes" id="UP000298284"/>
    </source>
</evidence>
<comment type="caution">
    <text evidence="1">The sequence shown here is derived from an EMBL/GenBank/DDBJ whole genome shotgun (WGS) entry which is preliminary data.</text>
</comment>
<accession>A0A4Z0MFG2</accession>
<evidence type="ECO:0008006" key="3">
    <source>
        <dbReference type="Google" id="ProtNLM"/>
    </source>
</evidence>
<dbReference type="AlphaFoldDB" id="A0A4Z0MFG2"/>
<dbReference type="OrthoDB" id="884362at2"/>
<reference evidence="1 2" key="1">
    <citation type="submission" date="2019-04" db="EMBL/GenBank/DDBJ databases">
        <authorList>
            <person name="Feng G."/>
            <person name="Zhang J."/>
            <person name="Zhu H."/>
        </authorList>
    </citation>
    <scope>NUCLEOTIDE SEQUENCE [LARGE SCALE GENOMIC DNA]</scope>
    <source>
        <strain evidence="1 2">JCM 19491</strain>
    </source>
</reference>
<evidence type="ECO:0000313" key="1">
    <source>
        <dbReference type="EMBL" id="TGD77965.1"/>
    </source>
</evidence>
<protein>
    <recommendedName>
        <fullName evidence="3">STAS/SEC14 domain-containing protein</fullName>
    </recommendedName>
</protein>
<dbReference type="EMBL" id="SRKZ01000007">
    <property type="protein sequence ID" value="TGD77965.1"/>
    <property type="molecule type" value="Genomic_DNA"/>
</dbReference>
<dbReference type="RefSeq" id="WP_135532638.1">
    <property type="nucleotide sequence ID" value="NZ_SRKZ01000007.1"/>
</dbReference>
<dbReference type="Proteomes" id="UP000298284">
    <property type="component" value="Unassembled WGS sequence"/>
</dbReference>
<proteinExistence type="predicted"/>
<sequence>MQASSTDYVALSYRSDLRLLFLRWKRPASPAEHRAGYQAALQLAQKEQAGRWLVDLRSRGLADPNDLQWVLRDFRSDFQAALPTTTRRLAYLTTPYHADILRPRLSELDSLADTGTDIRVFTEEMPAQQWLQTGQ</sequence>
<organism evidence="1 2">
    <name type="scientific">Hymenobacter wooponensis</name>
    <dbReference type="NCBI Taxonomy" id="1525360"/>
    <lineage>
        <taxon>Bacteria</taxon>
        <taxon>Pseudomonadati</taxon>
        <taxon>Bacteroidota</taxon>
        <taxon>Cytophagia</taxon>
        <taxon>Cytophagales</taxon>
        <taxon>Hymenobacteraceae</taxon>
        <taxon>Hymenobacter</taxon>
    </lineage>
</organism>
<name>A0A4Z0MFG2_9BACT</name>